<dbReference type="Pfam" id="PF07727">
    <property type="entry name" value="RVT_2"/>
    <property type="match status" value="1"/>
</dbReference>
<accession>A0A6A4Z7L1</accession>
<dbReference type="EMBL" id="VJMI01019156">
    <property type="protein sequence ID" value="KAF0708079.1"/>
    <property type="molecule type" value="Genomic_DNA"/>
</dbReference>
<name>A0A6A4Z7L1_APHAT</name>
<dbReference type="VEuPathDB" id="FungiDB:H257_19039"/>
<proteinExistence type="predicted"/>
<dbReference type="Proteomes" id="UP000469452">
    <property type="component" value="Unassembled WGS sequence"/>
</dbReference>
<evidence type="ECO:0000259" key="1">
    <source>
        <dbReference type="Pfam" id="PF07727"/>
    </source>
</evidence>
<gene>
    <name evidence="2" type="ORF">AaE_013361</name>
</gene>
<dbReference type="InterPro" id="IPR013103">
    <property type="entry name" value="RVT_2"/>
</dbReference>
<comment type="caution">
    <text evidence="2">The sequence shown here is derived from an EMBL/GenBank/DDBJ whole genome shotgun (WGS) entry which is preliminary data.</text>
</comment>
<sequence>MPYSGMCEYDIHLHSNVVTYENPVARNSASALTVSSSGNSTCRTSSHRRLPQWTRRTRPRDGPAQLLMSYFEDASGVQSLSTPKHILLALKDTTPSEEPTTYKQAMKSPAKAQWLEAMMLELAAHEANGSFEPATLPSDATPLGMRWVFKIKYNDLAIEAARRVAGYKARLVIQVHTEIQGVQYEESYSPFIAK</sequence>
<organism evidence="2 3">
    <name type="scientific">Aphanomyces astaci</name>
    <name type="common">Crayfish plague agent</name>
    <dbReference type="NCBI Taxonomy" id="112090"/>
    <lineage>
        <taxon>Eukaryota</taxon>
        <taxon>Sar</taxon>
        <taxon>Stramenopiles</taxon>
        <taxon>Oomycota</taxon>
        <taxon>Saprolegniomycetes</taxon>
        <taxon>Saprolegniales</taxon>
        <taxon>Verrucalvaceae</taxon>
        <taxon>Aphanomyces</taxon>
    </lineage>
</organism>
<protein>
    <recommendedName>
        <fullName evidence="1">Reverse transcriptase Ty1/copia-type domain-containing protein</fullName>
    </recommendedName>
</protein>
<evidence type="ECO:0000313" key="2">
    <source>
        <dbReference type="EMBL" id="KAF0708079.1"/>
    </source>
</evidence>
<evidence type="ECO:0000313" key="3">
    <source>
        <dbReference type="Proteomes" id="UP000469452"/>
    </source>
</evidence>
<feature type="domain" description="Reverse transcriptase Ty1/copia-type" evidence="1">
    <location>
        <begin position="134"/>
        <end position="192"/>
    </location>
</feature>
<dbReference type="AlphaFoldDB" id="A0A6A4Z7L1"/>
<reference evidence="2 3" key="1">
    <citation type="submission" date="2019-06" db="EMBL/GenBank/DDBJ databases">
        <title>Genomics analysis of Aphanomyces spp. identifies a new class of oomycete effector associated with host adaptation.</title>
        <authorList>
            <person name="Gaulin E."/>
        </authorList>
    </citation>
    <scope>NUCLEOTIDE SEQUENCE [LARGE SCALE GENOMIC DNA]</scope>
    <source>
        <strain evidence="2 3">E</strain>
    </source>
</reference>